<dbReference type="Gene3D" id="2.60.120.1130">
    <property type="match status" value="1"/>
</dbReference>
<name>A0A4Q1JIF4_9BACT</name>
<reference evidence="2 3" key="1">
    <citation type="submission" date="2019-01" db="EMBL/GenBank/DDBJ databases">
        <title>Ancylomarina salipaludis sp. nov., isolated from a salt marsh.</title>
        <authorList>
            <person name="Yoon J.-H."/>
        </authorList>
    </citation>
    <scope>NUCLEOTIDE SEQUENCE [LARGE SCALE GENOMIC DNA]</scope>
    <source>
        <strain evidence="2 3">SHSM-M15</strain>
    </source>
</reference>
<dbReference type="EMBL" id="SAXA01000018">
    <property type="protein sequence ID" value="RXQ88488.1"/>
    <property type="molecule type" value="Genomic_DNA"/>
</dbReference>
<keyword evidence="3" id="KW-1185">Reference proteome</keyword>
<protein>
    <submittedName>
        <fullName evidence="2">DUF3857 domain-containing protein</fullName>
    </submittedName>
</protein>
<evidence type="ECO:0000313" key="2">
    <source>
        <dbReference type="EMBL" id="RXQ88488.1"/>
    </source>
</evidence>
<dbReference type="AlphaFoldDB" id="A0A4Q1JIF4"/>
<dbReference type="Gene3D" id="2.60.40.3140">
    <property type="match status" value="1"/>
</dbReference>
<dbReference type="Pfam" id="PF12969">
    <property type="entry name" value="DUF3857"/>
    <property type="match status" value="1"/>
</dbReference>
<dbReference type="RefSeq" id="WP_129255554.1">
    <property type="nucleotide sequence ID" value="NZ_SAXA01000018.1"/>
</dbReference>
<sequence>MVRKILLVGILLVSYCNAFGQKDTLREIQLRKLFWDNPTEKWKATDIPGKWDNESAVILAKETNYWVKKQAIISVLEEKYHTHKRIKVLDDNAVTAYSQFTFGETENRGYNSIFLSNSVSYYYGIKLIKPDGREELIDNSEEVREEVSHRRSQVGYNKIAIPNLEKGDIIDFYYCVEKKFAMNAFYVFDPIRYFINDNYPIVHQELTVELARRCYLNCKSVNGAPELQEDSTGGDKRVFTYRMIDQDRDKLEIQGWSYPYAELPCIKFQAFNSAPAFTAVPAYADFWGDLQKKKSDVNLKGVIGLSKTIQNPGYGVYYSSLKKYIKDKYGKKAMVKPELIVNDAYFFLREFWCQQPLFMEAQNGGSWYNFNMNKLVGAMSRLLRYYEIEHDILFMVPKSLAKESDLLFIDELRVGLHVKCSDKPIFITDLNLNSFPNLISDYFRGVKAYAVPILAENPNVKEIEIPLGKRGKVDIDIQSELSLDYENSKLEIVSEFNISGLAKQQWDSVVLNRAVYHREFKSAEYGEYIEDRGKRKDLDAYRNFQEKLAIQLEEGDKLRLKKMEKQLEYFFGINQPKVLEFELISSGRWFENEDLKFRLKWETGEPLVSAGENLFLSIGKFSKRGINKADLEKDRHLDIHFDGSNTISHEIKIKIPETYKLSGLENLSSHFEDENFKMNCIVDTTAGDSKVRFEQEIKSNHLDKSEWNNVVSFFDRCKDMNEKQLLIQLENN</sequence>
<accession>A0A4Q1JIF4</accession>
<dbReference type="OrthoDB" id="1153981at2"/>
<evidence type="ECO:0000313" key="3">
    <source>
        <dbReference type="Proteomes" id="UP000289703"/>
    </source>
</evidence>
<organism evidence="2 3">
    <name type="scientific">Ancylomarina salipaludis</name>
    <dbReference type="NCBI Taxonomy" id="2501299"/>
    <lineage>
        <taxon>Bacteria</taxon>
        <taxon>Pseudomonadati</taxon>
        <taxon>Bacteroidota</taxon>
        <taxon>Bacteroidia</taxon>
        <taxon>Marinilabiliales</taxon>
        <taxon>Marinifilaceae</taxon>
        <taxon>Ancylomarina</taxon>
    </lineage>
</organism>
<dbReference type="InterPro" id="IPR024618">
    <property type="entry name" value="DUF3857"/>
</dbReference>
<evidence type="ECO:0000259" key="1">
    <source>
        <dbReference type="Pfam" id="PF12969"/>
    </source>
</evidence>
<comment type="caution">
    <text evidence="2">The sequence shown here is derived from an EMBL/GenBank/DDBJ whole genome shotgun (WGS) entry which is preliminary data.</text>
</comment>
<dbReference type="Proteomes" id="UP000289703">
    <property type="component" value="Unassembled WGS sequence"/>
</dbReference>
<proteinExistence type="predicted"/>
<gene>
    <name evidence="2" type="ORF">EO244_15270</name>
</gene>
<feature type="domain" description="DUF3857" evidence="1">
    <location>
        <begin position="79"/>
        <end position="242"/>
    </location>
</feature>